<feature type="domain" description="Four-carbon acid sugar kinase N-terminal" evidence="7">
    <location>
        <begin position="5"/>
        <end position="220"/>
    </location>
</feature>
<evidence type="ECO:0000256" key="3">
    <source>
        <dbReference type="ARBA" id="ARBA00022741"/>
    </source>
</evidence>
<reference evidence="9" key="1">
    <citation type="journal article" date="2011" name="J. Bacteriol.">
        <title>Genome Sequence of Lactobacillus pentosus IG1, a Strain Isolated from Spanish-Style Green Olive Fermentations.</title>
        <authorList>
            <person name="Maldonado-Barragan A."/>
            <person name="Caballero-Guerrero B."/>
            <person name="Lucena-Padros H."/>
            <person name="Ruiz-Barba J.L."/>
        </authorList>
    </citation>
    <scope>NUCLEOTIDE SEQUENCE</scope>
    <source>
        <strain evidence="9">IG1</strain>
    </source>
</reference>
<keyword evidence="3" id="KW-0547">Nucleotide-binding</keyword>
<evidence type="ECO:0008006" key="10">
    <source>
        <dbReference type="Google" id="ProtNLM"/>
    </source>
</evidence>
<sequence>MNRYLIIADDFTGANDTGVQLVNHGISVNVNLDLFNIVNSPSNSRVVDTETRNVSKAVAKETMQKIGTQIQFTNFNFVYKKVDSTLRGNISLEIKELASIYEPEIVVFDPALPNLGRTVEDGVLYVGDKRAERTESIKDPLNPIQDDNIAHLLQKAFPQSECYHYSLKNIRQPNFEIDTKFKYLSFDTKNDSDLSKIIKQVKKEYKKILWVGSAGLMNKLLDIEEKNVPAIGLVGSVSNVVNQQLKCAKDNGVELISIPIYNVYKKGSYRNYISKAKVALNHRKDIVIMSSASMDRSELKKTVDELQGNGMNRDEISKLTQTVLSGICRHLIIDTQISGVFATGGDTAKGLLDITKAQSVRVLEELDTGVPILQVEGGDLDKNYFITKAGAFGKDDLIINAFKRFHSLVGKEKEQVKIKGVM</sequence>
<evidence type="ECO:0000259" key="8">
    <source>
        <dbReference type="Pfam" id="PF17042"/>
    </source>
</evidence>
<comment type="similarity">
    <text evidence="1">Belongs to the four-carbon acid sugar kinase family.</text>
</comment>
<dbReference type="SUPFAM" id="SSF142764">
    <property type="entry name" value="YgbK-like"/>
    <property type="match status" value="1"/>
</dbReference>
<dbReference type="Gene3D" id="3.40.980.20">
    <property type="entry name" value="Four-carbon acid sugar kinase, nucleotide binding domain"/>
    <property type="match status" value="1"/>
</dbReference>
<dbReference type="InterPro" id="IPR031475">
    <property type="entry name" value="NBD_C"/>
</dbReference>
<keyword evidence="2" id="KW-0808">Transferase</keyword>
<evidence type="ECO:0000256" key="6">
    <source>
        <dbReference type="ARBA" id="ARBA00023277"/>
    </source>
</evidence>
<dbReference type="GO" id="GO:0005524">
    <property type="term" value="F:ATP binding"/>
    <property type="evidence" value="ECO:0007669"/>
    <property type="project" value="UniProtKB-KW"/>
</dbReference>
<protein>
    <recommendedName>
        <fullName evidence="10">Four-carbon acid sugar kinase family protein</fullName>
    </recommendedName>
</protein>
<feature type="domain" description="Four-carbon acid sugar kinase nucleotide binding" evidence="8">
    <location>
        <begin position="233"/>
        <end position="397"/>
    </location>
</feature>
<dbReference type="InterPro" id="IPR042213">
    <property type="entry name" value="NBD_C_sf"/>
</dbReference>
<dbReference type="Gene3D" id="3.40.50.10840">
    <property type="entry name" value="Putative sugar-binding, N-terminal domain"/>
    <property type="match status" value="1"/>
</dbReference>
<dbReference type="Pfam" id="PF17042">
    <property type="entry name" value="NBD_C"/>
    <property type="match status" value="1"/>
</dbReference>
<dbReference type="AlphaFoldDB" id="G0LYM9"/>
<keyword evidence="4" id="KW-0418">Kinase</keyword>
<evidence type="ECO:0000313" key="9">
    <source>
        <dbReference type="EMBL" id="CCC15453.1"/>
    </source>
</evidence>
<dbReference type="GO" id="GO:0016301">
    <property type="term" value="F:kinase activity"/>
    <property type="evidence" value="ECO:0007669"/>
    <property type="project" value="UniProtKB-KW"/>
</dbReference>
<gene>
    <name evidence="9" type="ORF">LPENT_00149</name>
</gene>
<evidence type="ECO:0000256" key="2">
    <source>
        <dbReference type="ARBA" id="ARBA00022679"/>
    </source>
</evidence>
<proteinExistence type="inferred from homology"/>
<evidence type="ECO:0000256" key="1">
    <source>
        <dbReference type="ARBA" id="ARBA00005715"/>
    </source>
</evidence>
<keyword evidence="6" id="KW-0119">Carbohydrate metabolism</keyword>
<dbReference type="InterPro" id="IPR037051">
    <property type="entry name" value="4-carb_acid_sugar_kinase_N_sf"/>
</dbReference>
<name>G0LYM9_LACPE</name>
<dbReference type="Pfam" id="PF07005">
    <property type="entry name" value="SBD_N"/>
    <property type="match status" value="1"/>
</dbReference>
<dbReference type="EMBL" id="FR874850">
    <property type="protein sequence ID" value="CCC15453.1"/>
    <property type="molecule type" value="Genomic_DNA"/>
</dbReference>
<dbReference type="InterPro" id="IPR010737">
    <property type="entry name" value="4-carb_acid_sugar_kinase_N"/>
</dbReference>
<accession>G0LYM9</accession>
<keyword evidence="5" id="KW-0067">ATP-binding</keyword>
<organism evidence="9">
    <name type="scientific">Lactiplantibacillus pentosus IG1</name>
    <dbReference type="NCBI Taxonomy" id="1042160"/>
    <lineage>
        <taxon>Bacteria</taxon>
        <taxon>Bacillati</taxon>
        <taxon>Bacillota</taxon>
        <taxon>Bacilli</taxon>
        <taxon>Lactobacillales</taxon>
        <taxon>Lactobacillaceae</taxon>
        <taxon>Lactiplantibacillus</taxon>
    </lineage>
</organism>
<evidence type="ECO:0000256" key="5">
    <source>
        <dbReference type="ARBA" id="ARBA00022840"/>
    </source>
</evidence>
<evidence type="ECO:0000259" key="7">
    <source>
        <dbReference type="Pfam" id="PF07005"/>
    </source>
</evidence>
<evidence type="ECO:0000256" key="4">
    <source>
        <dbReference type="ARBA" id="ARBA00022777"/>
    </source>
</evidence>